<dbReference type="GO" id="GO:0000724">
    <property type="term" value="P:double-strand break repair via homologous recombination"/>
    <property type="evidence" value="ECO:0007669"/>
    <property type="project" value="TreeGrafter"/>
</dbReference>
<evidence type="ECO:0000256" key="6">
    <source>
        <dbReference type="ARBA" id="ARBA00022722"/>
    </source>
</evidence>
<dbReference type="InterPro" id="IPR038487">
    <property type="entry name" value="Mre11_capping_dom"/>
</dbReference>
<dbReference type="Gene3D" id="3.60.21.10">
    <property type="match status" value="1"/>
</dbReference>
<dbReference type="NCBIfam" id="TIGR00583">
    <property type="entry name" value="mre11"/>
    <property type="match status" value="1"/>
</dbReference>
<dbReference type="Pfam" id="PF00149">
    <property type="entry name" value="Metallophos"/>
    <property type="match status" value="1"/>
</dbReference>
<comment type="subcellular location">
    <subcellularLocation>
        <location evidence="3">Chromosome</location>
    </subcellularLocation>
    <subcellularLocation>
        <location evidence="2 16">Nucleus</location>
    </subcellularLocation>
</comment>
<evidence type="ECO:0000256" key="4">
    <source>
        <dbReference type="ARBA" id="ARBA00009028"/>
    </source>
</evidence>
<comment type="similarity">
    <text evidence="4 16 18">Belongs to the MRE11/RAD32 family.</text>
</comment>
<evidence type="ECO:0000256" key="2">
    <source>
        <dbReference type="ARBA" id="ARBA00004123"/>
    </source>
</evidence>
<evidence type="ECO:0000256" key="19">
    <source>
        <dbReference type="SAM" id="MobiDB-lite"/>
    </source>
</evidence>
<evidence type="ECO:0000256" key="14">
    <source>
        <dbReference type="ARBA" id="ARBA00023242"/>
    </source>
</evidence>
<keyword evidence="8 16" id="KW-0255">Endonuclease</keyword>
<evidence type="ECO:0000256" key="16">
    <source>
        <dbReference type="PIRNR" id="PIRNR000882"/>
    </source>
</evidence>
<dbReference type="GO" id="GO:0000014">
    <property type="term" value="F:single-stranded DNA endodeoxyribonuclease activity"/>
    <property type="evidence" value="ECO:0007669"/>
    <property type="project" value="TreeGrafter"/>
</dbReference>
<feature type="compositionally biased region" description="Low complexity" evidence="19">
    <location>
        <begin position="608"/>
        <end position="624"/>
    </location>
</feature>
<gene>
    <name evidence="21" type="primary">RsMRE11</name>
</gene>
<dbReference type="Pfam" id="PF04152">
    <property type="entry name" value="Mre11_DNA_bind"/>
    <property type="match status" value="1"/>
</dbReference>
<dbReference type="GO" id="GO:0097552">
    <property type="term" value="P:mitochondrial double-strand break repair via homologous recombination"/>
    <property type="evidence" value="ECO:0007669"/>
    <property type="project" value="TreeGrafter"/>
</dbReference>
<proteinExistence type="evidence at transcript level"/>
<dbReference type="PANTHER" id="PTHR10139">
    <property type="entry name" value="DOUBLE-STRAND BREAK REPAIR PROTEIN MRE11"/>
    <property type="match status" value="1"/>
</dbReference>
<organism evidence="21">
    <name type="scientific">Reticulitermes speratus</name>
    <dbReference type="NCBI Taxonomy" id="60591"/>
    <lineage>
        <taxon>Eukaryota</taxon>
        <taxon>Metazoa</taxon>
        <taxon>Ecdysozoa</taxon>
        <taxon>Arthropoda</taxon>
        <taxon>Hexapoda</taxon>
        <taxon>Insecta</taxon>
        <taxon>Pterygota</taxon>
        <taxon>Neoptera</taxon>
        <taxon>Polyneoptera</taxon>
        <taxon>Dictyoptera</taxon>
        <taxon>Blattodea</taxon>
        <taxon>Blattoidea</taxon>
        <taxon>Termitoidae</taxon>
        <taxon>Rhinotermitidae</taxon>
        <taxon>Reticulitermes</taxon>
        <taxon>Frontotermes</taxon>
    </lineage>
</organism>
<feature type="region of interest" description="Disordered" evidence="19">
    <location>
        <begin position="558"/>
        <end position="635"/>
    </location>
</feature>
<keyword evidence="15 16" id="KW-0469">Meiosis</keyword>
<evidence type="ECO:0000256" key="17">
    <source>
        <dbReference type="PIRSR" id="PIRSR000882-1"/>
    </source>
</evidence>
<dbReference type="InterPro" id="IPR041796">
    <property type="entry name" value="Mre11_N"/>
</dbReference>
<dbReference type="GO" id="GO:0006303">
    <property type="term" value="P:double-strand break repair via nonhomologous end joining"/>
    <property type="evidence" value="ECO:0007669"/>
    <property type="project" value="TreeGrafter"/>
</dbReference>
<dbReference type="FunFam" id="3.60.21.10:FF:000011">
    <property type="entry name" value="Double-strand break repair protein"/>
    <property type="match status" value="1"/>
</dbReference>
<evidence type="ECO:0000256" key="18">
    <source>
        <dbReference type="RuleBase" id="RU003447"/>
    </source>
</evidence>
<dbReference type="PIRSF" id="PIRSF000882">
    <property type="entry name" value="DSB_repair_MRE11"/>
    <property type="match status" value="1"/>
</dbReference>
<evidence type="ECO:0000313" key="21">
    <source>
        <dbReference type="EMBL" id="BBA93678.1"/>
    </source>
</evidence>
<evidence type="ECO:0000259" key="20">
    <source>
        <dbReference type="SMART" id="SM01347"/>
    </source>
</evidence>
<accession>A0A2Z5U614</accession>
<evidence type="ECO:0000256" key="5">
    <source>
        <dbReference type="ARBA" id="ARBA00022454"/>
    </source>
</evidence>
<feature type="active site" description="Proton donor" evidence="17">
    <location>
        <position position="130"/>
    </location>
</feature>
<name>A0A2Z5U614_9NEOP</name>
<feature type="domain" description="Mre11 DNA-binding" evidence="20">
    <location>
        <begin position="295"/>
        <end position="466"/>
    </location>
</feature>
<dbReference type="GO" id="GO:0031573">
    <property type="term" value="P:mitotic intra-S DNA damage checkpoint signaling"/>
    <property type="evidence" value="ECO:0007669"/>
    <property type="project" value="TreeGrafter"/>
</dbReference>
<evidence type="ECO:0000256" key="7">
    <source>
        <dbReference type="ARBA" id="ARBA00022723"/>
    </source>
</evidence>
<evidence type="ECO:0000256" key="8">
    <source>
        <dbReference type="ARBA" id="ARBA00022759"/>
    </source>
</evidence>
<evidence type="ECO:0000256" key="1">
    <source>
        <dbReference type="ARBA" id="ARBA00001936"/>
    </source>
</evidence>
<reference evidence="21" key="2">
    <citation type="submission" date="2017-10" db="EMBL/GenBank/DDBJ databases">
        <title>High Expression of DNA Repair Genes in Long-Lived Termite King.</title>
        <authorList>
            <person name="Tasaki E."/>
            <person name="Mitaka Y."/>
            <person name="Nozaki T."/>
            <person name="Kobayashi K."/>
            <person name="Matsuura K."/>
            <person name="Iuchi Y."/>
        </authorList>
    </citation>
    <scope>NUCLEOTIDE SEQUENCE</scope>
</reference>
<keyword evidence="13 16" id="KW-0464">Manganese</keyword>
<dbReference type="EMBL" id="FX985791">
    <property type="protein sequence ID" value="BBA93678.1"/>
    <property type="molecule type" value="mRNA"/>
</dbReference>
<dbReference type="CDD" id="cd00840">
    <property type="entry name" value="MPP_Mre11_N"/>
    <property type="match status" value="1"/>
</dbReference>
<dbReference type="GO" id="GO:0042138">
    <property type="term" value="P:meiotic DNA double-strand break formation"/>
    <property type="evidence" value="ECO:0007669"/>
    <property type="project" value="TreeGrafter"/>
</dbReference>
<reference evidence="21" key="1">
    <citation type="journal article" date="2016" name="PLoS ONE">
        <title>Caste-Specific and Sex-Specific Expression of Chemoreceptor Genes in a Termite.</title>
        <authorList>
            <person name="Mitaka Y."/>
            <person name="Kobayashi K."/>
            <person name="Mikheyev A."/>
            <person name="Tin M.M.Y."/>
            <person name="Watanabe Y."/>
            <person name="Matsuura K."/>
        </authorList>
    </citation>
    <scope>NUCLEOTIDE SEQUENCE</scope>
</reference>
<dbReference type="InterPro" id="IPR003701">
    <property type="entry name" value="Mre11"/>
</dbReference>
<dbReference type="SMART" id="SM01347">
    <property type="entry name" value="Mre11_DNA_bind"/>
    <property type="match status" value="1"/>
</dbReference>
<dbReference type="GO" id="GO:0008296">
    <property type="term" value="F:3'-5'-DNA exonuclease activity"/>
    <property type="evidence" value="ECO:0007669"/>
    <property type="project" value="InterPro"/>
</dbReference>
<keyword evidence="9 16" id="KW-0227">DNA damage</keyword>
<dbReference type="PANTHER" id="PTHR10139:SF1">
    <property type="entry name" value="DOUBLE-STRAND BREAK REPAIR PROTEIN MRE11"/>
    <property type="match status" value="1"/>
</dbReference>
<evidence type="ECO:0000256" key="10">
    <source>
        <dbReference type="ARBA" id="ARBA00022801"/>
    </source>
</evidence>
<dbReference type="InterPro" id="IPR029052">
    <property type="entry name" value="Metallo-depent_PP-like"/>
</dbReference>
<dbReference type="InterPro" id="IPR004843">
    <property type="entry name" value="Calcineurin-like_PHP"/>
</dbReference>
<keyword evidence="14 16" id="KW-0539">Nucleus</keyword>
<keyword evidence="6 16" id="KW-0540">Nuclease</keyword>
<evidence type="ECO:0000256" key="12">
    <source>
        <dbReference type="ARBA" id="ARBA00023204"/>
    </source>
</evidence>
<keyword evidence="11 16" id="KW-0269">Exonuclease</keyword>
<evidence type="ECO:0000256" key="13">
    <source>
        <dbReference type="ARBA" id="ARBA00023211"/>
    </source>
</evidence>
<keyword evidence="10 16" id="KW-0378">Hydrolase</keyword>
<dbReference type="GO" id="GO:0030870">
    <property type="term" value="C:Mre11 complex"/>
    <property type="evidence" value="ECO:0007669"/>
    <property type="project" value="UniProtKB-UniRule"/>
</dbReference>
<dbReference type="GO" id="GO:0035861">
    <property type="term" value="C:site of double-strand break"/>
    <property type="evidence" value="ECO:0007669"/>
    <property type="project" value="TreeGrafter"/>
</dbReference>
<dbReference type="SUPFAM" id="SSF56300">
    <property type="entry name" value="Metallo-dependent phosphatases"/>
    <property type="match status" value="1"/>
</dbReference>
<dbReference type="Gene3D" id="3.30.110.110">
    <property type="entry name" value="Mre11, capping domain"/>
    <property type="match status" value="1"/>
</dbReference>
<evidence type="ECO:0000256" key="15">
    <source>
        <dbReference type="ARBA" id="ARBA00023254"/>
    </source>
</evidence>
<evidence type="ECO:0000256" key="11">
    <source>
        <dbReference type="ARBA" id="ARBA00022839"/>
    </source>
</evidence>
<sequence>MSNMASEYPPEDVLNILIASDIHLGYAEKDSIRGGDTYTTFEEILRLAQEQNVDLILLGGDLFHDSKPTPRCIRDCISLIRQYCMGDRPVAVEFLSDQARNFRHCTHPVVNYEDPNFNISMPIFSIHGNHDDPSGYQQISSLDLISTSGLINYFGKWTDLTQVEISPLLMRKGVTRLALYGLSHLKDERLARLFMDYKVKMLRPREEQEDWFNIFVLHQNRADRGPKTFIAEDMLPDFLDLVVWGHEHECRIIPEQNGRHHFFVCQPGSSVATSLCEGEAVMKHVAILSIHKRKFQVKPIPLKTVRPFVFDSLVLADCTIDFTTEKPSEEVQKYVNEHLETLIQRSAEQISGDTRQPQKPLIRLRVEYMEEKQMFNAVRFGLQYTDRVANPSDIVLFRKQRVTGKVTTEGNIDKEALEALFNMEGRQGILGNRVEMIVEHYFAEVATDKHLQILSIKGLVEAASRFVDKDDRDALACVIDHQVNKTVSHLLSRNLTEDEIAEEIERLRQERLTKAEEEAIDTRKMLAHPSRQNLSGKLKPNSSVIDSDSDVDNEVYLYGTTRGGRGRGQATGTRARGGRGSRSRGVTPSRGRGRSKAAVQTRISDVFSQQQAKGSSRASSSGKRTVVTFDDDSDD</sequence>
<protein>
    <recommendedName>
        <fullName evidence="16">Double-strand break repair protein</fullName>
    </recommendedName>
</protein>
<comment type="function">
    <text evidence="16">Core component of the MRN complex, which plays a central role in double-strand break (DSB) repair, DNA recombination, maintenance of telomere integrity and meiosis. The MRN complex is involved in the repair of DNA double-strand breaks (DSBs) via homologous recombination (HR), an error-free mechanism which primarily occurs during S and G2 phases. The complex (1) mediates the end resection of damaged DNA, which generates proper single-stranded DNA, a key initial steps in HR, and is (2) required for the recruitment of other repair factors and efficient activation of ATM and ATR upon DNA damage. Within the MRN complex, MRE11 possesses both single-strand endonuclease activity and double-strand-specific 3'-5' exonuclease activity. MRE11 first endonucleolytically cleaves the 5' strand at DNA DSB ends to prevent non-homologous end joining (NHEJ) and licence HR. It then generates a single-stranded DNA gap via 3' to 5' exonucleolytic degradation, which is required for single-strand invasion and recombination.</text>
</comment>
<dbReference type="GO" id="GO:0007095">
    <property type="term" value="P:mitotic G2 DNA damage checkpoint signaling"/>
    <property type="evidence" value="ECO:0007669"/>
    <property type="project" value="TreeGrafter"/>
</dbReference>
<evidence type="ECO:0000256" key="3">
    <source>
        <dbReference type="ARBA" id="ARBA00004286"/>
    </source>
</evidence>
<dbReference type="InterPro" id="IPR007281">
    <property type="entry name" value="Mre11_DNA-bd"/>
</dbReference>
<dbReference type="GO" id="GO:0030145">
    <property type="term" value="F:manganese ion binding"/>
    <property type="evidence" value="ECO:0007669"/>
    <property type="project" value="UniProtKB-UniRule"/>
</dbReference>
<evidence type="ECO:0000256" key="9">
    <source>
        <dbReference type="ARBA" id="ARBA00022763"/>
    </source>
</evidence>
<dbReference type="AlphaFoldDB" id="A0A2Z5U614"/>
<keyword evidence="7" id="KW-0479">Metal-binding</keyword>
<comment type="cofactor">
    <cofactor evidence="1 16">
        <name>Mn(2+)</name>
        <dbReference type="ChEBI" id="CHEBI:29035"/>
    </cofactor>
</comment>
<keyword evidence="5" id="KW-0158">Chromosome</keyword>
<dbReference type="GO" id="GO:0000723">
    <property type="term" value="P:telomere maintenance"/>
    <property type="evidence" value="ECO:0007669"/>
    <property type="project" value="TreeGrafter"/>
</dbReference>
<keyword evidence="12 16" id="KW-0234">DNA repair</keyword>